<organism evidence="5 6">
    <name type="scientific">Candidatus Marimicrobium litorale</name>
    <dbReference type="NCBI Taxonomy" id="2518991"/>
    <lineage>
        <taxon>Bacteria</taxon>
        <taxon>Pseudomonadati</taxon>
        <taxon>Pseudomonadota</taxon>
        <taxon>Gammaproteobacteria</taxon>
        <taxon>Cellvibrionales</taxon>
        <taxon>Halieaceae</taxon>
        <taxon>Marimicrobium</taxon>
    </lineage>
</organism>
<evidence type="ECO:0000256" key="3">
    <source>
        <dbReference type="RuleBase" id="RU000363"/>
    </source>
</evidence>
<dbReference type="PANTHER" id="PTHR44196:SF1">
    <property type="entry name" value="DEHYDROGENASE_REDUCTASE SDR FAMILY MEMBER 7B"/>
    <property type="match status" value="1"/>
</dbReference>
<keyword evidence="6" id="KW-1185">Reference proteome</keyword>
<evidence type="ECO:0000313" key="6">
    <source>
        <dbReference type="Proteomes" id="UP001143304"/>
    </source>
</evidence>
<accession>A0ABT3T7D9</accession>
<reference evidence="5" key="1">
    <citation type="submission" date="2019-02" db="EMBL/GenBank/DDBJ databases">
        <authorList>
            <person name="Li S.-H."/>
        </authorList>
    </citation>
    <scope>NUCLEOTIDE SEQUENCE</scope>
    <source>
        <strain evidence="5">IMCC11814</strain>
    </source>
</reference>
<dbReference type="InterPro" id="IPR036291">
    <property type="entry name" value="NAD(P)-bd_dom_sf"/>
</dbReference>
<dbReference type="PANTHER" id="PTHR44196">
    <property type="entry name" value="DEHYDROGENASE/REDUCTASE SDR FAMILY MEMBER 7B"/>
    <property type="match status" value="1"/>
</dbReference>
<dbReference type="RefSeq" id="WP_279249454.1">
    <property type="nucleotide sequence ID" value="NZ_SHNO01000001.1"/>
</dbReference>
<dbReference type="Proteomes" id="UP001143304">
    <property type="component" value="Unassembled WGS sequence"/>
</dbReference>
<dbReference type="SUPFAM" id="SSF51735">
    <property type="entry name" value="NAD(P)-binding Rossmann-fold domains"/>
    <property type="match status" value="1"/>
</dbReference>
<evidence type="ECO:0000256" key="2">
    <source>
        <dbReference type="ARBA" id="ARBA00023002"/>
    </source>
</evidence>
<feature type="domain" description="Ketoreductase" evidence="4">
    <location>
        <begin position="7"/>
        <end position="191"/>
    </location>
</feature>
<dbReference type="SMART" id="SM00822">
    <property type="entry name" value="PKS_KR"/>
    <property type="match status" value="1"/>
</dbReference>
<dbReference type="PROSITE" id="PS00061">
    <property type="entry name" value="ADH_SHORT"/>
    <property type="match status" value="1"/>
</dbReference>
<dbReference type="InterPro" id="IPR057326">
    <property type="entry name" value="KR_dom"/>
</dbReference>
<protein>
    <submittedName>
        <fullName evidence="5">SDR family NAD(P)-dependent oxidoreductase</fullName>
    </submittedName>
</protein>
<evidence type="ECO:0000259" key="4">
    <source>
        <dbReference type="SMART" id="SM00822"/>
    </source>
</evidence>
<comment type="caution">
    <text evidence="5">The sequence shown here is derived from an EMBL/GenBank/DDBJ whole genome shotgun (WGS) entry which is preliminary data.</text>
</comment>
<comment type="similarity">
    <text evidence="1 3">Belongs to the short-chain dehydrogenases/reductases (SDR) family.</text>
</comment>
<name>A0ABT3T7D9_9GAMM</name>
<evidence type="ECO:0000256" key="1">
    <source>
        <dbReference type="ARBA" id="ARBA00006484"/>
    </source>
</evidence>
<evidence type="ECO:0000313" key="5">
    <source>
        <dbReference type="EMBL" id="MCX2977746.1"/>
    </source>
</evidence>
<keyword evidence="2" id="KW-0560">Oxidoreductase</keyword>
<dbReference type="PRINTS" id="PR00081">
    <property type="entry name" value="GDHRDH"/>
</dbReference>
<dbReference type="Gene3D" id="3.40.50.720">
    <property type="entry name" value="NAD(P)-binding Rossmann-like Domain"/>
    <property type="match status" value="1"/>
</dbReference>
<sequence>MHYLNGKIAVVTGAGSGIGRELALQLNRAGCRLHISDISADGLAETVDLLPRHDVPAESRILDVADKAAVHAWAERIGAIDGHVDVVINNAGVALMSKVEDMRYDDIEWLMGINFWGVVYGTQAFLPLLRLASQGHLVNISSVFGLIGVPTQSAYNAAKFAVRGYTEALRQEMAGSNVHVCCVHPGGIKTNIARAARSSDTKTSADERAEAFEKAAGTPAGDAAKQIINAIEQRRPRLLIGKDALLISFVTRLFPVRYPRLIELLVKASSALNRS</sequence>
<gene>
    <name evidence="5" type="ORF">EYC82_10320</name>
</gene>
<dbReference type="Pfam" id="PF00106">
    <property type="entry name" value="adh_short"/>
    <property type="match status" value="1"/>
</dbReference>
<dbReference type="InterPro" id="IPR020904">
    <property type="entry name" value="Sc_DH/Rdtase_CS"/>
</dbReference>
<dbReference type="InterPro" id="IPR002347">
    <property type="entry name" value="SDR_fam"/>
</dbReference>
<dbReference type="PRINTS" id="PR00080">
    <property type="entry name" value="SDRFAMILY"/>
</dbReference>
<dbReference type="EMBL" id="SHNO01000001">
    <property type="protein sequence ID" value="MCX2977746.1"/>
    <property type="molecule type" value="Genomic_DNA"/>
</dbReference>
<proteinExistence type="inferred from homology"/>